<name>A0A1D6LLF1_MAIZE</name>
<dbReference type="OMA" id="KCCTTFA"/>
<gene>
    <name evidence="2" type="ORF">ZEAMMB73_Zm00001d036269</name>
</gene>
<dbReference type="STRING" id="4577.A0A1D6LLF1"/>
<dbReference type="PANTHER" id="PTHR45749:SF35">
    <property type="entry name" value="AC-LIKE TRANSPOSASE-RELATED"/>
    <property type="match status" value="1"/>
</dbReference>
<dbReference type="PANTHER" id="PTHR45749">
    <property type="match status" value="1"/>
</dbReference>
<dbReference type="InParanoid" id="A0A1D6LLF1"/>
<accession>A0A1D6LLF1</accession>
<dbReference type="SMART" id="SM00597">
    <property type="entry name" value="ZnF_TTF"/>
    <property type="match status" value="1"/>
</dbReference>
<proteinExistence type="predicted"/>
<feature type="compositionally biased region" description="Acidic residues" evidence="1">
    <location>
        <begin position="91"/>
        <end position="108"/>
    </location>
</feature>
<feature type="compositionally biased region" description="Acidic residues" evidence="1">
    <location>
        <begin position="68"/>
        <end position="84"/>
    </location>
</feature>
<evidence type="ECO:0000256" key="1">
    <source>
        <dbReference type="SAM" id="MobiDB-lite"/>
    </source>
</evidence>
<evidence type="ECO:0000313" key="2">
    <source>
        <dbReference type="EMBL" id="AQK80517.1"/>
    </source>
</evidence>
<dbReference type="EMBL" id="CM000782">
    <property type="protein sequence ID" value="AQK80517.1"/>
    <property type="molecule type" value="Genomic_DNA"/>
</dbReference>
<dbReference type="AlphaFoldDB" id="A0A1D6LLF1"/>
<reference evidence="2" key="1">
    <citation type="submission" date="2015-12" db="EMBL/GenBank/DDBJ databases">
        <title>Update maize B73 reference genome by single molecule sequencing technologies.</title>
        <authorList>
            <consortium name="Maize Genome Sequencing Project"/>
            <person name="Ware D."/>
        </authorList>
    </citation>
    <scope>NUCLEOTIDE SEQUENCE</scope>
    <source>
        <tissue evidence="2">Seedling</tissue>
    </source>
</reference>
<protein>
    <submittedName>
        <fullName evidence="2">General transcription factor 2-related zinc finger protein</fullName>
    </submittedName>
</protein>
<dbReference type="PaxDb" id="4577-GRMZM2G113624_P01"/>
<sequence>MASGTPFVGLRCPVLTGVKMLPTKYLSGAQKRNKRKRENQLIESQKGAIHRFFSASTNVPPKDNPKDLEEDDQDTHDQEQEQNLDEVQINQDDEDNQVIQDGDGEESFSEIFDPKTWDNLDNKRRDILIEKGPMRELNLQFPKDNLGRHFSYTFYQRKLSNSEIVDRKWLVYSKHVDKVYCFCCRLFKSNETKSLLAHAGLSDWKHLSGRLKQHENSTEHMRNMNTWNELRSRLSKNKMIDDDLQREIAKEKERCRQVLVRIVAAVKFCAKNNLPLRGTNEKIYQDSNGIFLGSIEMIAEFDTVMQEHIRHIQNNEIHHHYLGHNIQNELILLIADTVRRYIFSIIKGAKYFSIILDCTPDKSHEEQMTLIVRCVNISSSTPRVEEFFLCFLPVDDTSGFGLFTELMDRLELLELNVEDFLCGMVIWHDILFYINMVSKKLQSKTVCMDAALEQIKGVVLYFKKYRAEGFSRIIDIAKEIAEEMDVELVFPRSRQAKRKKHFDEQNDQNEEEALSAIESFRVNYFLVMIDMAIASWNSRFEQMEIFENIFGFLLNSERLKSLDDRDLRKCCTTFAKTFTHDDSSDIDLNDFISELQVLQVTLPDVLMIASEILQFITIADCYPNVSIAYRILLTKVKWLGYLFYREGCIDKC</sequence>
<dbReference type="eggNOG" id="ENOG502QPQD">
    <property type="taxonomic scope" value="Eukaryota"/>
</dbReference>
<dbReference type="InterPro" id="IPR006580">
    <property type="entry name" value="Znf_TTF"/>
</dbReference>
<organism evidence="2">
    <name type="scientific">Zea mays</name>
    <name type="common">Maize</name>
    <dbReference type="NCBI Taxonomy" id="4577"/>
    <lineage>
        <taxon>Eukaryota</taxon>
        <taxon>Viridiplantae</taxon>
        <taxon>Streptophyta</taxon>
        <taxon>Embryophyta</taxon>
        <taxon>Tracheophyta</taxon>
        <taxon>Spermatophyta</taxon>
        <taxon>Magnoliopsida</taxon>
        <taxon>Liliopsida</taxon>
        <taxon>Poales</taxon>
        <taxon>Poaceae</taxon>
        <taxon>PACMAD clade</taxon>
        <taxon>Panicoideae</taxon>
        <taxon>Andropogonodae</taxon>
        <taxon>Andropogoneae</taxon>
        <taxon>Tripsacinae</taxon>
        <taxon>Zea</taxon>
    </lineage>
</organism>
<feature type="region of interest" description="Disordered" evidence="1">
    <location>
        <begin position="28"/>
        <end position="108"/>
    </location>
</feature>